<evidence type="ECO:0000256" key="9">
    <source>
        <dbReference type="RuleBase" id="RU000585"/>
    </source>
</evidence>
<evidence type="ECO:0000313" key="12">
    <source>
        <dbReference type="Proteomes" id="UP001302676"/>
    </source>
</evidence>
<dbReference type="NCBIfam" id="NF000586">
    <property type="entry name" value="PRK00011.1"/>
    <property type="match status" value="1"/>
</dbReference>
<dbReference type="CDD" id="cd00378">
    <property type="entry name" value="SHMT"/>
    <property type="match status" value="1"/>
</dbReference>
<dbReference type="InterPro" id="IPR001085">
    <property type="entry name" value="Ser_HO-MeTrfase"/>
</dbReference>
<keyword evidence="7 8" id="KW-0663">Pyridoxal phosphate</keyword>
<dbReference type="HAMAP" id="MF_00051">
    <property type="entry name" value="SHMT"/>
    <property type="match status" value="1"/>
</dbReference>
<evidence type="ECO:0000313" key="11">
    <source>
        <dbReference type="EMBL" id="KAK4143028.1"/>
    </source>
</evidence>
<dbReference type="InterPro" id="IPR049943">
    <property type="entry name" value="Ser_HO-MeTrfase-like"/>
</dbReference>
<evidence type="ECO:0000256" key="4">
    <source>
        <dbReference type="ARBA" id="ARBA00006376"/>
    </source>
</evidence>
<dbReference type="FunFam" id="3.40.640.10:FF:000097">
    <property type="entry name" value="Serine hydroxymethyltransferase"/>
    <property type="match status" value="1"/>
</dbReference>
<dbReference type="SUPFAM" id="SSF53383">
    <property type="entry name" value="PLP-dependent transferases"/>
    <property type="match status" value="1"/>
</dbReference>
<accession>A0AAN6V1A1</accession>
<reference evidence="11" key="2">
    <citation type="submission" date="2023-05" db="EMBL/GenBank/DDBJ databases">
        <authorList>
            <consortium name="Lawrence Berkeley National Laboratory"/>
            <person name="Steindorff A."/>
            <person name="Hensen N."/>
            <person name="Bonometti L."/>
            <person name="Westerberg I."/>
            <person name="Brannstrom I.O."/>
            <person name="Guillou S."/>
            <person name="Cros-Aarteil S."/>
            <person name="Calhoun S."/>
            <person name="Haridas S."/>
            <person name="Kuo A."/>
            <person name="Mondo S."/>
            <person name="Pangilinan J."/>
            <person name="Riley R."/>
            <person name="Labutti K."/>
            <person name="Andreopoulos B."/>
            <person name="Lipzen A."/>
            <person name="Chen C."/>
            <person name="Yanf M."/>
            <person name="Daum C."/>
            <person name="Ng V."/>
            <person name="Clum A."/>
            <person name="Ohm R."/>
            <person name="Martin F."/>
            <person name="Silar P."/>
            <person name="Natvig D."/>
            <person name="Lalanne C."/>
            <person name="Gautier V."/>
            <person name="Ament-Velasquez S.L."/>
            <person name="Kruys A."/>
            <person name="Hutchinson M.I."/>
            <person name="Powell A.J."/>
            <person name="Barry K."/>
            <person name="Miller A.N."/>
            <person name="Grigoriev I.V."/>
            <person name="Debuchy R."/>
            <person name="Gladieux P."/>
            <person name="Thoren M.H."/>
            <person name="Johannesson H."/>
        </authorList>
    </citation>
    <scope>NUCLEOTIDE SEQUENCE</scope>
    <source>
        <strain evidence="11">CBS 141.50</strain>
    </source>
</reference>
<dbReference type="InterPro" id="IPR015424">
    <property type="entry name" value="PyrdxlP-dep_Trfase"/>
</dbReference>
<dbReference type="Gene3D" id="3.90.1150.10">
    <property type="entry name" value="Aspartate Aminotransferase, domain 1"/>
    <property type="match status" value="1"/>
</dbReference>
<evidence type="ECO:0000256" key="7">
    <source>
        <dbReference type="ARBA" id="ARBA00022898"/>
    </source>
</evidence>
<gene>
    <name evidence="11" type="ORF">C8A04DRAFT_12695</name>
</gene>
<dbReference type="GO" id="GO:0030170">
    <property type="term" value="F:pyridoxal phosphate binding"/>
    <property type="evidence" value="ECO:0007669"/>
    <property type="project" value="InterPro"/>
</dbReference>
<proteinExistence type="inferred from homology"/>
<evidence type="ECO:0000259" key="10">
    <source>
        <dbReference type="Pfam" id="PF00464"/>
    </source>
</evidence>
<keyword evidence="6 9" id="KW-0808">Transferase</keyword>
<dbReference type="PROSITE" id="PS00096">
    <property type="entry name" value="SHMT"/>
    <property type="match status" value="1"/>
</dbReference>
<dbReference type="InterPro" id="IPR015422">
    <property type="entry name" value="PyrdxlP-dep_Trfase_small"/>
</dbReference>
<evidence type="ECO:0000256" key="8">
    <source>
        <dbReference type="PIRSR" id="PIRSR000412-50"/>
    </source>
</evidence>
<dbReference type="EMBL" id="MU853590">
    <property type="protein sequence ID" value="KAK4143028.1"/>
    <property type="molecule type" value="Genomic_DNA"/>
</dbReference>
<dbReference type="InterPro" id="IPR015421">
    <property type="entry name" value="PyrdxlP-dep_Trfase_major"/>
</dbReference>
<feature type="modified residue" description="N6-(pyridoxal phosphate)lysine" evidence="8">
    <location>
        <position position="251"/>
    </location>
</feature>
<dbReference type="InterPro" id="IPR039429">
    <property type="entry name" value="SHMT-like_dom"/>
</dbReference>
<dbReference type="RefSeq" id="XP_062636399.1">
    <property type="nucleotide sequence ID" value="XM_062777424.1"/>
</dbReference>
<dbReference type="GO" id="GO:0005739">
    <property type="term" value="C:mitochondrion"/>
    <property type="evidence" value="ECO:0007669"/>
    <property type="project" value="TreeGrafter"/>
</dbReference>
<keyword evidence="5 9" id="KW-0554">One-carbon metabolism</keyword>
<reference evidence="11" key="1">
    <citation type="journal article" date="2023" name="Mol. Phylogenet. Evol.">
        <title>Genome-scale phylogeny and comparative genomics of the fungal order Sordariales.</title>
        <authorList>
            <person name="Hensen N."/>
            <person name="Bonometti L."/>
            <person name="Westerberg I."/>
            <person name="Brannstrom I.O."/>
            <person name="Guillou S."/>
            <person name="Cros-Aarteil S."/>
            <person name="Calhoun S."/>
            <person name="Haridas S."/>
            <person name="Kuo A."/>
            <person name="Mondo S."/>
            <person name="Pangilinan J."/>
            <person name="Riley R."/>
            <person name="LaButti K."/>
            <person name="Andreopoulos B."/>
            <person name="Lipzen A."/>
            <person name="Chen C."/>
            <person name="Yan M."/>
            <person name="Daum C."/>
            <person name="Ng V."/>
            <person name="Clum A."/>
            <person name="Steindorff A."/>
            <person name="Ohm R.A."/>
            <person name="Martin F."/>
            <person name="Silar P."/>
            <person name="Natvig D.O."/>
            <person name="Lalanne C."/>
            <person name="Gautier V."/>
            <person name="Ament-Velasquez S.L."/>
            <person name="Kruys A."/>
            <person name="Hutchinson M.I."/>
            <person name="Powell A.J."/>
            <person name="Barry K."/>
            <person name="Miller A.N."/>
            <person name="Grigoriev I.V."/>
            <person name="Debuchy R."/>
            <person name="Gladieux P."/>
            <person name="Hiltunen Thoren M."/>
            <person name="Johannesson H."/>
        </authorList>
    </citation>
    <scope>NUCLEOTIDE SEQUENCE</scope>
    <source>
        <strain evidence="11">CBS 141.50</strain>
    </source>
</reference>
<organism evidence="11 12">
    <name type="scientific">Dichotomopilus funicola</name>
    <dbReference type="NCBI Taxonomy" id="1934379"/>
    <lineage>
        <taxon>Eukaryota</taxon>
        <taxon>Fungi</taxon>
        <taxon>Dikarya</taxon>
        <taxon>Ascomycota</taxon>
        <taxon>Pezizomycotina</taxon>
        <taxon>Sordariomycetes</taxon>
        <taxon>Sordariomycetidae</taxon>
        <taxon>Sordariales</taxon>
        <taxon>Chaetomiaceae</taxon>
        <taxon>Dichotomopilus</taxon>
    </lineage>
</organism>
<comment type="similarity">
    <text evidence="4 9">Belongs to the SHMT family.</text>
</comment>
<comment type="caution">
    <text evidence="11">The sequence shown here is derived from an EMBL/GenBank/DDBJ whole genome shotgun (WGS) entry which is preliminary data.</text>
</comment>
<sequence>MAAPNAPGATYALTESHKEMLENSLLSSDPEKHEIQRQRESIILIASENVTSRAVFDALGSPMSNKYSEGYPGARYYGGNQHIDQIELLCQKRALAAFHVDGDKWGVNVQCLSGSPANLQVYQAIMPPHGRLMGLDLPHGGHLSHGYQTPQRKISAVSTYFETMPYRVDLETGIIDYDTLEKNAQLYRPKILVAGTSAYCRLIDYKRMRKIADSVGAYLVVDIAHISGLVASGVIPSPFDYADVVTTTTHKSLRGPRGAMIFFRKGVRSVDAKSGKETLYDLEDKINFSVFPGHQGGPHNHTITALAVALKQAASPEFKEYQQKVVSNAKALENKFKELGLKLVSDGTDSHMVLIDLRPLQLDGARVEAVLEQINIACNKNAVPGDKSALTPGGLRIGTPAMTSRGFGEADFERVANYIVESIKLCKEIQGALPKEANKLKDFRAKVAGGEVARINELRKEIADWSITFPLPVEGWRKEANA</sequence>
<dbReference type="Proteomes" id="UP001302676">
    <property type="component" value="Unassembled WGS sequence"/>
</dbReference>
<dbReference type="EC" id="2.1.2.1" evidence="9"/>
<feature type="domain" description="Serine hydroxymethyltransferase-like" evidence="10">
    <location>
        <begin position="32"/>
        <end position="419"/>
    </location>
</feature>
<dbReference type="GeneID" id="87814037"/>
<evidence type="ECO:0000256" key="3">
    <source>
        <dbReference type="ARBA" id="ARBA00004777"/>
    </source>
</evidence>
<evidence type="ECO:0000256" key="2">
    <source>
        <dbReference type="ARBA" id="ARBA00001933"/>
    </source>
</evidence>
<name>A0AAN6V1A1_9PEZI</name>
<dbReference type="AlphaFoldDB" id="A0AAN6V1A1"/>
<comment type="cofactor">
    <cofactor evidence="2 8 9">
        <name>pyridoxal 5'-phosphate</name>
        <dbReference type="ChEBI" id="CHEBI:597326"/>
    </cofactor>
</comment>
<dbReference type="Pfam" id="PF00464">
    <property type="entry name" value="SHMT"/>
    <property type="match status" value="1"/>
</dbReference>
<dbReference type="PIRSF" id="PIRSF000412">
    <property type="entry name" value="SHMT"/>
    <property type="match status" value="1"/>
</dbReference>
<comment type="function">
    <text evidence="9">Interconversion of serine and glycine.</text>
</comment>
<dbReference type="PANTHER" id="PTHR11680:SF28">
    <property type="entry name" value="SERINE HYDROXYMETHYLTRANSFERASE, MITOCHONDRIAL"/>
    <property type="match status" value="1"/>
</dbReference>
<protein>
    <recommendedName>
        <fullName evidence="9">Serine hydroxymethyltransferase</fullName>
        <ecNumber evidence="9">2.1.2.1</ecNumber>
    </recommendedName>
</protein>
<dbReference type="PANTHER" id="PTHR11680">
    <property type="entry name" value="SERINE HYDROXYMETHYLTRANSFERASE"/>
    <property type="match status" value="1"/>
</dbReference>
<dbReference type="GO" id="GO:0035999">
    <property type="term" value="P:tetrahydrofolate interconversion"/>
    <property type="evidence" value="ECO:0007669"/>
    <property type="project" value="InterPro"/>
</dbReference>
<keyword evidence="12" id="KW-1185">Reference proteome</keyword>
<dbReference type="InterPro" id="IPR019798">
    <property type="entry name" value="Ser_HO-MeTrfase_PLP_BS"/>
</dbReference>
<evidence type="ECO:0000256" key="5">
    <source>
        <dbReference type="ARBA" id="ARBA00022563"/>
    </source>
</evidence>
<dbReference type="GO" id="GO:0004372">
    <property type="term" value="F:glycine hydroxymethyltransferase activity"/>
    <property type="evidence" value="ECO:0007669"/>
    <property type="project" value="UniProtKB-EC"/>
</dbReference>
<comment type="pathway">
    <text evidence="3 9">One-carbon metabolism; tetrahydrofolate interconversion.</text>
</comment>
<comment type="catalytic activity">
    <reaction evidence="1 9">
        <text>(6R)-5,10-methylene-5,6,7,8-tetrahydrofolate + glycine + H2O = (6S)-5,6,7,8-tetrahydrofolate + L-serine</text>
        <dbReference type="Rhea" id="RHEA:15481"/>
        <dbReference type="ChEBI" id="CHEBI:15377"/>
        <dbReference type="ChEBI" id="CHEBI:15636"/>
        <dbReference type="ChEBI" id="CHEBI:33384"/>
        <dbReference type="ChEBI" id="CHEBI:57305"/>
        <dbReference type="ChEBI" id="CHEBI:57453"/>
        <dbReference type="EC" id="2.1.2.1"/>
    </reaction>
</comment>
<dbReference type="Gene3D" id="3.40.640.10">
    <property type="entry name" value="Type I PLP-dependent aspartate aminotransferase-like (Major domain)"/>
    <property type="match status" value="1"/>
</dbReference>
<dbReference type="GO" id="GO:0019264">
    <property type="term" value="P:glycine biosynthetic process from serine"/>
    <property type="evidence" value="ECO:0007669"/>
    <property type="project" value="InterPro"/>
</dbReference>
<evidence type="ECO:0000256" key="6">
    <source>
        <dbReference type="ARBA" id="ARBA00022679"/>
    </source>
</evidence>
<evidence type="ECO:0000256" key="1">
    <source>
        <dbReference type="ARBA" id="ARBA00001528"/>
    </source>
</evidence>